<protein>
    <submittedName>
        <fullName evidence="2">Uncharacterized protein</fullName>
    </submittedName>
</protein>
<reference evidence="2" key="2">
    <citation type="submission" date="2020-10" db="EMBL/GenBank/DDBJ databases">
        <authorList>
            <person name="Scholz U."/>
            <person name="Mascher M."/>
            <person name="Fiebig A."/>
        </authorList>
    </citation>
    <scope>NUCLEOTIDE SEQUENCE [LARGE SCALE GENOMIC DNA]</scope>
    <source>
        <strain evidence="2">cv. Morex</strain>
    </source>
</reference>
<feature type="transmembrane region" description="Helical" evidence="1">
    <location>
        <begin position="75"/>
        <end position="96"/>
    </location>
</feature>
<gene>
    <name evidence="2" type="primary">LOC123407737</name>
</gene>
<dbReference type="PANTHER" id="PTHR33306">
    <property type="entry name" value="EXPRESSED PROTEIN-RELATED-RELATED"/>
    <property type="match status" value="1"/>
</dbReference>
<reference evidence="2" key="3">
    <citation type="submission" date="2022-01" db="UniProtKB">
        <authorList>
            <consortium name="EnsemblPlants"/>
        </authorList>
    </citation>
    <scope>IDENTIFICATION</scope>
    <source>
        <strain evidence="2">subsp. vulgare</strain>
    </source>
</reference>
<dbReference type="Proteomes" id="UP000011116">
    <property type="component" value="Chromosome 7H"/>
</dbReference>
<dbReference type="RefSeq" id="XP_044956872.1">
    <property type="nucleotide sequence ID" value="XM_045100937.1"/>
</dbReference>
<dbReference type="Gramene" id="HORVU.MOREX.r3.7HG0663070.1">
    <property type="protein sequence ID" value="HORVU.MOREX.r3.7HG0663070.1.CDS1"/>
    <property type="gene ID" value="HORVU.MOREX.r3.7HG0663070"/>
</dbReference>
<accession>A0A8I6Z2F6</accession>
<proteinExistence type="predicted"/>
<feature type="transmembrane region" description="Helical" evidence="1">
    <location>
        <begin position="140"/>
        <end position="158"/>
    </location>
</feature>
<evidence type="ECO:0000313" key="2">
    <source>
        <dbReference type="EnsemblPlants" id="HORVU.MOREX.r3.7HG0663070.1.CDS1"/>
    </source>
</evidence>
<reference evidence="3" key="1">
    <citation type="journal article" date="2012" name="Nature">
        <title>A physical, genetic and functional sequence assembly of the barley genome.</title>
        <authorList>
            <consortium name="The International Barley Genome Sequencing Consortium"/>
            <person name="Mayer K.F."/>
            <person name="Waugh R."/>
            <person name="Brown J.W."/>
            <person name="Schulman A."/>
            <person name="Langridge P."/>
            <person name="Platzer M."/>
            <person name="Fincher G.B."/>
            <person name="Muehlbauer G.J."/>
            <person name="Sato K."/>
            <person name="Close T.J."/>
            <person name="Wise R.P."/>
            <person name="Stein N."/>
        </authorList>
    </citation>
    <scope>NUCLEOTIDE SEQUENCE [LARGE SCALE GENOMIC DNA]</scope>
    <source>
        <strain evidence="3">cv. Morex</strain>
    </source>
</reference>
<sequence length="173" mass="18336">MASGGYGGPYTSSYYQYQPAAAPFYYYAQQPARGGGSGSRPPVHLFLLLATLLLLAATSLYARCEAAVEAVLQQLRPLLVLSPLLLIVAAQLWVAASGDHGGRGGGALAYLLSQVAPGDQYHRSGRGAAYGRWDGGSSSSSPWGVALALALVLILVSYQSSFQEWRLFPLRGR</sequence>
<name>A0A8I6Z2F6_HORVV</name>
<keyword evidence="3" id="KW-1185">Reference proteome</keyword>
<dbReference type="PANTHER" id="PTHR33306:SF27">
    <property type="entry name" value="OS06G0206900 PROTEIN"/>
    <property type="match status" value="1"/>
</dbReference>
<organism evidence="2 3">
    <name type="scientific">Hordeum vulgare subsp. vulgare</name>
    <name type="common">Domesticated barley</name>
    <dbReference type="NCBI Taxonomy" id="112509"/>
    <lineage>
        <taxon>Eukaryota</taxon>
        <taxon>Viridiplantae</taxon>
        <taxon>Streptophyta</taxon>
        <taxon>Embryophyta</taxon>
        <taxon>Tracheophyta</taxon>
        <taxon>Spermatophyta</taxon>
        <taxon>Magnoliopsida</taxon>
        <taxon>Liliopsida</taxon>
        <taxon>Poales</taxon>
        <taxon>Poaceae</taxon>
        <taxon>BOP clade</taxon>
        <taxon>Pooideae</taxon>
        <taxon>Triticodae</taxon>
        <taxon>Triticeae</taxon>
        <taxon>Hordeinae</taxon>
        <taxon>Hordeum</taxon>
    </lineage>
</organism>
<dbReference type="KEGG" id="hvg:123407737"/>
<dbReference type="GeneID" id="123407737"/>
<evidence type="ECO:0000313" key="3">
    <source>
        <dbReference type="Proteomes" id="UP000011116"/>
    </source>
</evidence>
<keyword evidence="1" id="KW-1133">Transmembrane helix</keyword>
<keyword evidence="1" id="KW-0812">Transmembrane</keyword>
<evidence type="ECO:0000256" key="1">
    <source>
        <dbReference type="SAM" id="Phobius"/>
    </source>
</evidence>
<keyword evidence="1" id="KW-0472">Membrane</keyword>
<dbReference type="AlphaFoldDB" id="A0A8I6Z2F6"/>
<feature type="transmembrane region" description="Helical" evidence="1">
    <location>
        <begin position="43"/>
        <end position="63"/>
    </location>
</feature>
<dbReference type="EnsemblPlants" id="HORVU.MOREX.r3.7HG0663070.1">
    <property type="protein sequence ID" value="HORVU.MOREX.r3.7HG0663070.1.CDS1"/>
    <property type="gene ID" value="HORVU.MOREX.r3.7HG0663070"/>
</dbReference>